<reference evidence="1" key="1">
    <citation type="submission" date="2023-04" db="EMBL/GenBank/DDBJ databases">
        <title>Ambrosiozyma monospora NBRC 1965.</title>
        <authorList>
            <person name="Ichikawa N."/>
            <person name="Sato H."/>
            <person name="Tonouchi N."/>
        </authorList>
    </citation>
    <scope>NUCLEOTIDE SEQUENCE</scope>
    <source>
        <strain evidence="1">NBRC 1965</strain>
    </source>
</reference>
<keyword evidence="2" id="KW-1185">Reference proteome</keyword>
<evidence type="ECO:0000313" key="2">
    <source>
        <dbReference type="Proteomes" id="UP001165063"/>
    </source>
</evidence>
<sequence>MLKLLSKPNWRSIQVLKKTNAAYLQNIKFTRAYSTQSNDSLSTILSGLNPTIEESYKDVIKSHHHNITANGQPQENATDQLLDLTSSLIKTLQQQETDVLNVAAQAEILNLLLIKYTKFNYAVATLTIRQLEKLGHKPSLEALTEMIKYNPGRVSSSWELYHDLSKGLSEGDDAKQLHLTVLNKLIYGDSIEVRDGREKIDLDRAVRIFQVCRTLQENSKSGEHSAFNDLSEESIKKLVDDFLDLELTKVIGALGLPLNGKLVVEVLSEREEAAAMSEKMPLKNSDYLHLLNALVSNAGEEAHAFDELLISCLSPVAKLQTGNLKNSDNFDTFVSQLPKSFELLSTKSVSPSPVDLTAKIMKRIEELKLDTDSQALRLSMLKAAGFYSLNLEKTIELFQRYQLEVPQDSAALNAIQSTASLIFAYHAILNNPSLIDFAQVLIPQSPFPPAANMASVVLYHAWSGDEDKALDTYNKSLDIYMEPKDDSANEKSRGVLVESLIMGALVSGDLELAQFVKTKVKENKLINDLYEVRLGEILKSYGDLVESSEGDKDKLREGLKKSVLKLIRDFAP</sequence>
<dbReference type="EMBL" id="BSXU01002690">
    <property type="protein sequence ID" value="GMG39126.1"/>
    <property type="molecule type" value="Genomic_DNA"/>
</dbReference>
<dbReference type="OrthoDB" id="4046837at2759"/>
<protein>
    <submittedName>
        <fullName evidence="1">Unnamed protein product</fullName>
    </submittedName>
</protein>
<name>A0A9W6YZM0_AMBMO</name>
<gene>
    <name evidence="1" type="ORF">Amon01_000509500</name>
</gene>
<evidence type="ECO:0000313" key="1">
    <source>
        <dbReference type="EMBL" id="GMG39126.1"/>
    </source>
</evidence>
<dbReference type="Proteomes" id="UP001165063">
    <property type="component" value="Unassembled WGS sequence"/>
</dbReference>
<organism evidence="1 2">
    <name type="scientific">Ambrosiozyma monospora</name>
    <name type="common">Yeast</name>
    <name type="synonym">Endomycopsis monosporus</name>
    <dbReference type="NCBI Taxonomy" id="43982"/>
    <lineage>
        <taxon>Eukaryota</taxon>
        <taxon>Fungi</taxon>
        <taxon>Dikarya</taxon>
        <taxon>Ascomycota</taxon>
        <taxon>Saccharomycotina</taxon>
        <taxon>Pichiomycetes</taxon>
        <taxon>Pichiales</taxon>
        <taxon>Pichiaceae</taxon>
        <taxon>Ambrosiozyma</taxon>
    </lineage>
</organism>
<dbReference type="AlphaFoldDB" id="A0A9W6YZM0"/>
<proteinExistence type="predicted"/>
<comment type="caution">
    <text evidence="1">The sequence shown here is derived from an EMBL/GenBank/DDBJ whole genome shotgun (WGS) entry which is preliminary data.</text>
</comment>
<accession>A0A9W6YZM0</accession>